<accession>A0A809REQ1</accession>
<evidence type="ECO:0000313" key="4">
    <source>
        <dbReference type="Proteomes" id="UP000463939"/>
    </source>
</evidence>
<evidence type="ECO:0000259" key="2">
    <source>
        <dbReference type="PROSITE" id="PS50914"/>
    </source>
</evidence>
<dbReference type="InterPro" id="IPR014004">
    <property type="entry name" value="Transpt-assoc_nodulatn_dom_bac"/>
</dbReference>
<sequence>MRKAILVSVLGLSLLQLQGCVPLVATGAGAGVMMATDRRSSGIYIEDQEIELRAANRTREAYPADNVHVNFTSYNQLVLITGEVPDEATKQKINTIVLGVGNVKSTYNELRISTPTLLSARSNDAYITTMVKTRFFDDKRFPATAVKIVTENGVVYLMGMVTQQEGADAAQIASTTSGVAKVVKLFEYIVKVPNA</sequence>
<dbReference type="InterPro" id="IPR051686">
    <property type="entry name" value="Lipoprotein_DolP"/>
</dbReference>
<dbReference type="PANTHER" id="PTHR34606">
    <property type="entry name" value="BON DOMAIN-CONTAINING PROTEIN"/>
    <property type="match status" value="1"/>
</dbReference>
<evidence type="ECO:0000313" key="3">
    <source>
        <dbReference type="EMBL" id="BBO99343.1"/>
    </source>
</evidence>
<name>A0A809REQ1_9PROT</name>
<reference evidence="4" key="1">
    <citation type="submission" date="2019-11" db="EMBL/GenBank/DDBJ databases">
        <title>Isolation and characterization of a novel species in the genus Sulfuriferula.</title>
        <authorList>
            <person name="Mochizuki J."/>
            <person name="Kojima H."/>
            <person name="Fukui M."/>
        </authorList>
    </citation>
    <scope>NUCLEOTIDE SEQUENCE [LARGE SCALE GENOMIC DNA]</scope>
    <source>
        <strain evidence="4">SGTM</strain>
    </source>
</reference>
<dbReference type="PROSITE" id="PS50914">
    <property type="entry name" value="BON"/>
    <property type="match status" value="2"/>
</dbReference>
<organism evidence="3 4">
    <name type="scientific">Sulfuriferula nivalis</name>
    <dbReference type="NCBI Taxonomy" id="2675298"/>
    <lineage>
        <taxon>Bacteria</taxon>
        <taxon>Pseudomonadati</taxon>
        <taxon>Pseudomonadota</taxon>
        <taxon>Betaproteobacteria</taxon>
        <taxon>Nitrosomonadales</taxon>
        <taxon>Sulfuricellaceae</taxon>
        <taxon>Sulfuriferula</taxon>
    </lineage>
</organism>
<dbReference type="Proteomes" id="UP000463939">
    <property type="component" value="Chromosome"/>
</dbReference>
<protein>
    <recommendedName>
        <fullName evidence="2">BON domain-containing protein</fullName>
    </recommendedName>
</protein>
<dbReference type="SMART" id="SM00749">
    <property type="entry name" value="BON"/>
    <property type="match status" value="2"/>
</dbReference>
<evidence type="ECO:0000256" key="1">
    <source>
        <dbReference type="ARBA" id="ARBA00022729"/>
    </source>
</evidence>
<dbReference type="InterPro" id="IPR007055">
    <property type="entry name" value="BON_dom"/>
</dbReference>
<dbReference type="RefSeq" id="WP_174237377.1">
    <property type="nucleotide sequence ID" value="NZ_AP021881.1"/>
</dbReference>
<proteinExistence type="predicted"/>
<dbReference type="Pfam" id="PF04972">
    <property type="entry name" value="BON"/>
    <property type="match status" value="2"/>
</dbReference>
<keyword evidence="4" id="KW-1185">Reference proteome</keyword>
<dbReference type="EMBL" id="AP021881">
    <property type="protein sequence ID" value="BBO99343.1"/>
    <property type="molecule type" value="Genomic_DNA"/>
</dbReference>
<feature type="domain" description="BON" evidence="2">
    <location>
        <begin position="123"/>
        <end position="193"/>
    </location>
</feature>
<dbReference type="AlphaFoldDB" id="A0A809REQ1"/>
<dbReference type="KEGG" id="sniv:SFSGTM_00520"/>
<gene>
    <name evidence="3" type="ORF">SFSGTM_00520</name>
</gene>
<keyword evidence="1" id="KW-0732">Signal</keyword>
<dbReference type="PANTHER" id="PTHR34606:SF4">
    <property type="entry name" value="OUTER MEMBRANE LIPOPROTEIN DOLP"/>
    <property type="match status" value="1"/>
</dbReference>
<feature type="domain" description="BON" evidence="2">
    <location>
        <begin position="46"/>
        <end position="114"/>
    </location>
</feature>